<reference evidence="2" key="1">
    <citation type="submission" date="2020-12" db="EMBL/GenBank/DDBJ databases">
        <title>Geomonas sp. Red875, isolated from river sediment.</title>
        <authorList>
            <person name="Xu Z."/>
            <person name="Zhang Z."/>
            <person name="Masuda Y."/>
            <person name="Itoh H."/>
            <person name="Senoo K."/>
        </authorList>
    </citation>
    <scope>NUCLEOTIDE SEQUENCE</scope>
    <source>
        <strain evidence="2">Red875</strain>
    </source>
</reference>
<accession>A0A8J7M073</accession>
<sequence>MIRLVLRRVFGAEGVGVLVLVLICLGGAGAGATGTERLRDNAIVILGGSYQERVGLAGQLFHAGRAPLVVVADDGVRRGWSQRYQRNLYSVERIREALVRLGVPPGAIVALPYYKSGTVWDALAVRKYLLAHRITHAIIVTSDYHARRAAWILRRVLPPEITFSIAPARTLHDRFFLPATELLKSIYYYGRYGLFPLPHLPE</sequence>
<dbReference type="EMBL" id="JAEMHM010000002">
    <property type="protein sequence ID" value="MBJ6723687.1"/>
    <property type="molecule type" value="Genomic_DNA"/>
</dbReference>
<gene>
    <name evidence="2" type="ORF">JFN93_03090</name>
</gene>
<dbReference type="Proteomes" id="UP000636888">
    <property type="component" value="Unassembled WGS sequence"/>
</dbReference>
<dbReference type="GO" id="GO:0005886">
    <property type="term" value="C:plasma membrane"/>
    <property type="evidence" value="ECO:0007669"/>
    <property type="project" value="TreeGrafter"/>
</dbReference>
<dbReference type="RefSeq" id="WP_199382524.1">
    <property type="nucleotide sequence ID" value="NZ_JAEMHM010000002.1"/>
</dbReference>
<dbReference type="InterPro" id="IPR051599">
    <property type="entry name" value="Cell_Envelope_Assoc"/>
</dbReference>
<dbReference type="Pfam" id="PF02698">
    <property type="entry name" value="DUF218"/>
    <property type="match status" value="1"/>
</dbReference>
<dbReference type="InterPro" id="IPR003848">
    <property type="entry name" value="DUF218"/>
</dbReference>
<evidence type="ECO:0000259" key="1">
    <source>
        <dbReference type="Pfam" id="PF02698"/>
    </source>
</evidence>
<dbReference type="PANTHER" id="PTHR30336:SF20">
    <property type="entry name" value="DUF218 DOMAIN-CONTAINING PROTEIN"/>
    <property type="match status" value="1"/>
</dbReference>
<dbReference type="CDD" id="cd06259">
    <property type="entry name" value="YdcF-like"/>
    <property type="match status" value="1"/>
</dbReference>
<feature type="domain" description="DUF218" evidence="1">
    <location>
        <begin position="42"/>
        <end position="179"/>
    </location>
</feature>
<comment type="caution">
    <text evidence="2">The sequence shown here is derived from an EMBL/GenBank/DDBJ whole genome shotgun (WGS) entry which is preliminary data.</text>
</comment>
<keyword evidence="3" id="KW-1185">Reference proteome</keyword>
<name>A0A8J7M073_9BACT</name>
<dbReference type="AlphaFoldDB" id="A0A8J7M073"/>
<proteinExistence type="predicted"/>
<organism evidence="2 3">
    <name type="scientific">Geomesophilobacter sediminis</name>
    <dbReference type="NCBI Taxonomy" id="2798584"/>
    <lineage>
        <taxon>Bacteria</taxon>
        <taxon>Pseudomonadati</taxon>
        <taxon>Thermodesulfobacteriota</taxon>
        <taxon>Desulfuromonadia</taxon>
        <taxon>Geobacterales</taxon>
        <taxon>Geobacteraceae</taxon>
        <taxon>Geomesophilobacter</taxon>
    </lineage>
</organism>
<evidence type="ECO:0000313" key="2">
    <source>
        <dbReference type="EMBL" id="MBJ6723687.1"/>
    </source>
</evidence>
<evidence type="ECO:0000313" key="3">
    <source>
        <dbReference type="Proteomes" id="UP000636888"/>
    </source>
</evidence>
<dbReference type="PANTHER" id="PTHR30336">
    <property type="entry name" value="INNER MEMBRANE PROTEIN, PROBABLE PERMEASE"/>
    <property type="match status" value="1"/>
</dbReference>
<protein>
    <submittedName>
        <fullName evidence="2">YdcF family protein</fullName>
    </submittedName>
</protein>